<sequence>MSQLSTPAARRTARWLLPVLCLVLAGCASTPPACVPGRLADDTIAIVSHGWHTDLAIPAGALRGNMRDFRRVFPGMTVLMVGFGKRTFMMAPVTGLGDLLVGPFPGDGTLLIAGLTAPPDRAYDDGTMKIGRLLPGGAGRLSDFIWRTLDVKQGRPVRIGPGFFPGSIFYATRTGYSGVYTCNSWIGDALQAAGIVPTASGIVFASQVMDRISPSGGGACTIGGHR</sequence>
<keyword evidence="1" id="KW-0732">Signal</keyword>
<organism evidence="2 3">
    <name type="scientific">Lichenicola cladoniae</name>
    <dbReference type="NCBI Taxonomy" id="1484109"/>
    <lineage>
        <taxon>Bacteria</taxon>
        <taxon>Pseudomonadati</taxon>
        <taxon>Pseudomonadota</taxon>
        <taxon>Alphaproteobacteria</taxon>
        <taxon>Acetobacterales</taxon>
        <taxon>Acetobacteraceae</taxon>
        <taxon>Lichenicola</taxon>
    </lineage>
</organism>
<dbReference type="Proteomes" id="UP000500767">
    <property type="component" value="Chromosome"/>
</dbReference>
<accession>A0A6M8HV90</accession>
<dbReference type="InterPro" id="IPR011727">
    <property type="entry name" value="CHP02117"/>
</dbReference>
<proteinExistence type="predicted"/>
<protein>
    <submittedName>
        <fullName evidence="2">DUF2459 domain-containing protein</fullName>
    </submittedName>
</protein>
<evidence type="ECO:0000256" key="1">
    <source>
        <dbReference type="SAM" id="SignalP"/>
    </source>
</evidence>
<dbReference type="KEGG" id="lck:HN018_21410"/>
<name>A0A6M8HV90_9PROT</name>
<evidence type="ECO:0000313" key="3">
    <source>
        <dbReference type="Proteomes" id="UP000500767"/>
    </source>
</evidence>
<evidence type="ECO:0000313" key="2">
    <source>
        <dbReference type="EMBL" id="QKE92248.1"/>
    </source>
</evidence>
<reference evidence="2 3" key="1">
    <citation type="journal article" date="2014" name="World J. Microbiol. Biotechnol.">
        <title>Biodiversity and physiological characteristics of Antarctic and Arctic lichens-associated bacteria.</title>
        <authorList>
            <person name="Lee Y.M."/>
            <person name="Kim E.H."/>
            <person name="Lee H.K."/>
            <person name="Hong S.G."/>
        </authorList>
    </citation>
    <scope>NUCLEOTIDE SEQUENCE [LARGE SCALE GENOMIC DNA]</scope>
    <source>
        <strain evidence="2 3">PAMC 26569</strain>
    </source>
</reference>
<dbReference type="EMBL" id="CP053708">
    <property type="protein sequence ID" value="QKE92248.1"/>
    <property type="molecule type" value="Genomic_DNA"/>
</dbReference>
<gene>
    <name evidence="2" type="ORF">HN018_21410</name>
</gene>
<dbReference type="RefSeq" id="WP_171836916.1">
    <property type="nucleotide sequence ID" value="NZ_CP053708.1"/>
</dbReference>
<feature type="signal peptide" evidence="1">
    <location>
        <begin position="1"/>
        <end position="33"/>
    </location>
</feature>
<feature type="chain" id="PRO_5027070624" evidence="1">
    <location>
        <begin position="34"/>
        <end position="226"/>
    </location>
</feature>
<dbReference type="Pfam" id="PF09601">
    <property type="entry name" value="DUF2459"/>
    <property type="match status" value="1"/>
</dbReference>
<dbReference type="AlphaFoldDB" id="A0A6M8HV90"/>
<keyword evidence="3" id="KW-1185">Reference proteome</keyword>